<dbReference type="EMBL" id="AY811265">
    <property type="protein sequence ID" value="AAX27154.1"/>
    <property type="molecule type" value="mRNA"/>
</dbReference>
<keyword evidence="1" id="KW-0812">Transmembrane</keyword>
<accession>Q5BZM1</accession>
<feature type="transmembrane region" description="Helical" evidence="1">
    <location>
        <begin position="6"/>
        <end position="26"/>
    </location>
</feature>
<evidence type="ECO:0000313" key="2">
    <source>
        <dbReference type="EMBL" id="AAX27154.1"/>
    </source>
</evidence>
<organism evidence="2">
    <name type="scientific">Schistosoma japonicum</name>
    <name type="common">Blood fluke</name>
    <dbReference type="NCBI Taxonomy" id="6182"/>
    <lineage>
        <taxon>Eukaryota</taxon>
        <taxon>Metazoa</taxon>
        <taxon>Spiralia</taxon>
        <taxon>Lophotrochozoa</taxon>
        <taxon>Platyhelminthes</taxon>
        <taxon>Trematoda</taxon>
        <taxon>Digenea</taxon>
        <taxon>Strigeidida</taxon>
        <taxon>Schistosomatoidea</taxon>
        <taxon>Schistosomatidae</taxon>
        <taxon>Schistosoma</taxon>
    </lineage>
</organism>
<name>Q5BZM1_SCHJA</name>
<evidence type="ECO:0000256" key="1">
    <source>
        <dbReference type="SAM" id="Phobius"/>
    </source>
</evidence>
<sequence length="46" mass="5530">MFLMLVSAMLCFSSIPLVRFMILFPLKIIRMFILHQASYKFTIFRN</sequence>
<dbReference type="AlphaFoldDB" id="Q5BZM1"/>
<keyword evidence="1" id="KW-0472">Membrane</keyword>
<reference evidence="2" key="2">
    <citation type="journal article" date="2006" name="PLoS Pathog.">
        <title>New perspectives on host-parasite interplay by comparative transcriptomic and proteomic analyses of Schistosoma japonicum.</title>
        <authorList>
            <person name="Liu F."/>
            <person name="Lu J."/>
            <person name="Hu W."/>
            <person name="Wang S.Y."/>
            <person name="Cui S.J."/>
            <person name="Chi M."/>
            <person name="Yan Q."/>
            <person name="Wang X.R."/>
            <person name="Song H.D."/>
            <person name="Xu X.N."/>
            <person name="Wang J.J."/>
            <person name="Zhang X.L."/>
            <person name="Zhang X."/>
            <person name="Wang Z.Q."/>
            <person name="Xue C.L."/>
            <person name="Brindley P.J."/>
            <person name="McManus D.P."/>
            <person name="Yang P.Y."/>
            <person name="Feng Z."/>
            <person name="Chen Z."/>
            <person name="Han Z.G."/>
        </authorList>
    </citation>
    <scope>NUCLEOTIDE SEQUENCE</scope>
</reference>
<protein>
    <submittedName>
        <fullName evidence="2">Uncharacterized protein</fullName>
    </submittedName>
</protein>
<reference evidence="2" key="1">
    <citation type="submission" date="2005-03" db="EMBL/GenBank/DDBJ databases">
        <authorList>
            <person name="Han Z."/>
        </authorList>
    </citation>
    <scope>NUCLEOTIDE SEQUENCE</scope>
</reference>
<keyword evidence="1" id="KW-1133">Transmembrane helix</keyword>
<proteinExistence type="evidence at transcript level"/>